<comment type="caution">
    <text evidence="1">The sequence shown here is derived from an EMBL/GenBank/DDBJ whole genome shotgun (WGS) entry which is preliminary data.</text>
</comment>
<evidence type="ECO:0000313" key="2">
    <source>
        <dbReference type="Proteomes" id="UP000297475"/>
    </source>
</evidence>
<name>A0A4Z0VZA7_9GAMM</name>
<dbReference type="EMBL" id="SRMF01000022">
    <property type="protein sequence ID" value="TGG89388.1"/>
    <property type="molecule type" value="Genomic_DNA"/>
</dbReference>
<reference evidence="1 2" key="1">
    <citation type="submission" date="2019-04" db="EMBL/GenBank/DDBJ databases">
        <title>Natronospirillum operosus gen. nov., sp. nov., a haloalkaliphilic satellite isolated from decaying biomass of laboratory culture of cyanobacterium Geitlerinema sp. and proposal of Natronospirillaceae fam. nov. and Saccharospirillaceae fam. nov.</title>
        <authorList>
            <person name="Kevbrin V."/>
            <person name="Boltyanskaya Y."/>
            <person name="Koziaeva V."/>
            <person name="Grouzdev D.S."/>
            <person name="Park M."/>
            <person name="Cho J."/>
        </authorList>
    </citation>
    <scope>NUCLEOTIDE SEQUENCE [LARGE SCALE GENOMIC DNA]</scope>
    <source>
        <strain evidence="1 2">G-116</strain>
    </source>
</reference>
<accession>A0A4Z0VZA7</accession>
<proteinExistence type="predicted"/>
<protein>
    <submittedName>
        <fullName evidence="1">Uncharacterized protein</fullName>
    </submittedName>
</protein>
<sequence length="154" mass="17651">MTSLSKGYMYQIPVLALASILLVACTYPTNFRIFNNTDYDIEICNLNITQEEECIIIGADEHGTYRLYGDMPSDSWKMHVKEGERLLEYEFVFDNPDFEYVSEIYCSGLFGMVCDIAVQYDSNAFYWVGRNNSLPVSVFPEQPDPFPITPSQGF</sequence>
<gene>
    <name evidence="1" type="ORF">E4656_20020</name>
</gene>
<dbReference type="PROSITE" id="PS51257">
    <property type="entry name" value="PROKAR_LIPOPROTEIN"/>
    <property type="match status" value="1"/>
</dbReference>
<keyword evidence="2" id="KW-1185">Reference proteome</keyword>
<evidence type="ECO:0000313" key="1">
    <source>
        <dbReference type="EMBL" id="TGG89388.1"/>
    </source>
</evidence>
<organism evidence="1 2">
    <name type="scientific">Natronospirillum operosum</name>
    <dbReference type="NCBI Taxonomy" id="2759953"/>
    <lineage>
        <taxon>Bacteria</taxon>
        <taxon>Pseudomonadati</taxon>
        <taxon>Pseudomonadota</taxon>
        <taxon>Gammaproteobacteria</taxon>
        <taxon>Oceanospirillales</taxon>
        <taxon>Natronospirillaceae</taxon>
        <taxon>Natronospirillum</taxon>
    </lineage>
</organism>
<dbReference type="RefSeq" id="WP_135485098.1">
    <property type="nucleotide sequence ID" value="NZ_SRMF01000022.1"/>
</dbReference>
<dbReference type="Proteomes" id="UP000297475">
    <property type="component" value="Unassembled WGS sequence"/>
</dbReference>
<dbReference type="AlphaFoldDB" id="A0A4Z0VZA7"/>
<dbReference type="OrthoDB" id="9998582at2"/>